<dbReference type="RefSeq" id="WP_022859656.1">
    <property type="nucleotide sequence ID" value="NZ_JGZB01000002.1"/>
</dbReference>
<sequence length="468" mass="52458">MARGTWYRLDNIGKFYSSQAGRSLQTVFRYSAALRDPINPEVLQHALDRTLAQFPSFQVCLRSGLFWHYLEQSEQRVLVQEEHLPICSRLHTEHDSVLFRVTYFRNRITVEMSHMVSDGRGTLALLRALVREYVCERYAIVGVTSTYTGSDWDKSENSFDKYYEKDKAKTAPGTKIFRIPGPQDRSAPTFMELHVDAPTVLARARACGVSLTSYLIAAIVRAIAELMPLRQRSKQIRVDIPVDLRQFYGSQTVRNFYGMTYVTYCPATRTATADEGKPVLDDMDDADEPVSLAYLANIVQQQLTSATSRERMAASMNGMIKLEKNPLLRVAPMHVKDLALVAAQYVTERSTTTTLSNVGRVMFDPRIAPYVQSVSMLTTPAGLNFTVCSCGDDLCIGISTIYRNLEVTKHLVRLLAEEGIEGTMDITGALVPETHAAPSRAAHNAAPSTRAERRAAKRKAKKSRKSRK</sequence>
<dbReference type="InterPro" id="IPR052058">
    <property type="entry name" value="Alcohol_O-acetyltransferase"/>
</dbReference>
<comment type="caution">
    <text evidence="2">The sequence shown here is derived from an EMBL/GenBank/DDBJ whole genome shotgun (WGS) entry which is preliminary data.</text>
</comment>
<gene>
    <name evidence="2" type="ORF">BMAGN_1048</name>
</gene>
<dbReference type="PANTHER" id="PTHR28037">
    <property type="entry name" value="ALCOHOL O-ACETYLTRANSFERASE 1-RELATED"/>
    <property type="match status" value="1"/>
</dbReference>
<name>A0A087BE30_9BIFI</name>
<dbReference type="STRING" id="1692.BMAGN_1048"/>
<accession>A0A087BE30</accession>
<organism evidence="2 3">
    <name type="scientific">Bifidobacterium magnum</name>
    <dbReference type="NCBI Taxonomy" id="1692"/>
    <lineage>
        <taxon>Bacteria</taxon>
        <taxon>Bacillati</taxon>
        <taxon>Actinomycetota</taxon>
        <taxon>Actinomycetes</taxon>
        <taxon>Bifidobacteriales</taxon>
        <taxon>Bifidobacteriaceae</taxon>
        <taxon>Bifidobacterium</taxon>
    </lineage>
</organism>
<dbReference type="PANTHER" id="PTHR28037:SF1">
    <property type="entry name" value="ALCOHOL O-ACETYLTRANSFERASE 1-RELATED"/>
    <property type="match status" value="1"/>
</dbReference>
<dbReference type="SUPFAM" id="SSF52777">
    <property type="entry name" value="CoA-dependent acyltransferases"/>
    <property type="match status" value="1"/>
</dbReference>
<keyword evidence="3" id="KW-1185">Reference proteome</keyword>
<dbReference type="Proteomes" id="UP000029052">
    <property type="component" value="Unassembled WGS sequence"/>
</dbReference>
<keyword evidence="2" id="KW-0808">Transferase</keyword>
<evidence type="ECO:0000256" key="1">
    <source>
        <dbReference type="SAM" id="MobiDB-lite"/>
    </source>
</evidence>
<reference evidence="2 3" key="1">
    <citation type="submission" date="2014-03" db="EMBL/GenBank/DDBJ databases">
        <title>Genomics of Bifidobacteria.</title>
        <authorList>
            <person name="Ventura M."/>
            <person name="Milani C."/>
            <person name="Lugli G.A."/>
        </authorList>
    </citation>
    <scope>NUCLEOTIDE SEQUENCE [LARGE SCALE GENOMIC DNA]</scope>
    <source>
        <strain evidence="2 3">LMG 11591</strain>
    </source>
</reference>
<evidence type="ECO:0000313" key="2">
    <source>
        <dbReference type="EMBL" id="KFI69280.1"/>
    </source>
</evidence>
<feature type="compositionally biased region" description="Basic residues" evidence="1">
    <location>
        <begin position="455"/>
        <end position="468"/>
    </location>
</feature>
<feature type="compositionally biased region" description="Low complexity" evidence="1">
    <location>
        <begin position="436"/>
        <end position="448"/>
    </location>
</feature>
<dbReference type="eggNOG" id="COG1020">
    <property type="taxonomic scope" value="Bacteria"/>
</dbReference>
<dbReference type="AlphaFoldDB" id="A0A087BE30"/>
<feature type="region of interest" description="Disordered" evidence="1">
    <location>
        <begin position="436"/>
        <end position="468"/>
    </location>
</feature>
<protein>
    <submittedName>
        <fullName evidence="2">Putative alcohol acetyltransferase</fullName>
    </submittedName>
</protein>
<dbReference type="GO" id="GO:0016740">
    <property type="term" value="F:transferase activity"/>
    <property type="evidence" value="ECO:0007669"/>
    <property type="project" value="UniProtKB-KW"/>
</dbReference>
<proteinExistence type="predicted"/>
<evidence type="ECO:0000313" key="3">
    <source>
        <dbReference type="Proteomes" id="UP000029052"/>
    </source>
</evidence>
<dbReference type="EMBL" id="JGZB01000002">
    <property type="protein sequence ID" value="KFI69280.1"/>
    <property type="molecule type" value="Genomic_DNA"/>
</dbReference>